<dbReference type="SUPFAM" id="SSF52374">
    <property type="entry name" value="Nucleotidylyl transferase"/>
    <property type="match status" value="1"/>
</dbReference>
<evidence type="ECO:0000256" key="10">
    <source>
        <dbReference type="ARBA" id="ARBA00022917"/>
    </source>
</evidence>
<dbReference type="Pfam" id="PF01406">
    <property type="entry name" value="tRNA-synt_1e"/>
    <property type="match status" value="1"/>
</dbReference>
<evidence type="ECO:0000259" key="13">
    <source>
        <dbReference type="SMART" id="SM00840"/>
    </source>
</evidence>
<dbReference type="Pfam" id="PF23493">
    <property type="entry name" value="CysS_C"/>
    <property type="match status" value="1"/>
</dbReference>
<evidence type="ECO:0000256" key="12">
    <source>
        <dbReference type="HAMAP-Rule" id="MF_00041"/>
    </source>
</evidence>
<evidence type="ECO:0000256" key="2">
    <source>
        <dbReference type="ARBA" id="ARBA00005594"/>
    </source>
</evidence>
<dbReference type="EC" id="6.1.1.16" evidence="12"/>
<protein>
    <recommendedName>
        <fullName evidence="12">Cysteine--tRNA ligase</fullName>
        <ecNumber evidence="12">6.1.1.16</ecNumber>
    </recommendedName>
    <alternativeName>
        <fullName evidence="12">Cysteinyl-tRNA synthetase</fullName>
        <shortName evidence="12">CysRS</shortName>
    </alternativeName>
</protein>
<name>A0ABS0J119_9BACT</name>
<keyword evidence="5 12" id="KW-0436">Ligase</keyword>
<feature type="binding site" evidence="12">
    <location>
        <position position="208"/>
    </location>
    <ligand>
        <name>Zn(2+)</name>
        <dbReference type="ChEBI" id="CHEBI:29105"/>
    </ligand>
</feature>
<dbReference type="GO" id="GO:0004817">
    <property type="term" value="F:cysteine-tRNA ligase activity"/>
    <property type="evidence" value="ECO:0007669"/>
    <property type="project" value="UniProtKB-EC"/>
</dbReference>
<keyword evidence="15" id="KW-1185">Reference proteome</keyword>
<dbReference type="InterPro" id="IPR009080">
    <property type="entry name" value="tRNAsynth_Ia_anticodon-bd"/>
</dbReference>
<evidence type="ECO:0000313" key="15">
    <source>
        <dbReference type="Proteomes" id="UP001194469"/>
    </source>
</evidence>
<comment type="cofactor">
    <cofactor evidence="12">
        <name>Zn(2+)</name>
        <dbReference type="ChEBI" id="CHEBI:29105"/>
    </cofactor>
    <text evidence="12">Binds 1 zinc ion per subunit.</text>
</comment>
<keyword evidence="8 12" id="KW-0862">Zinc</keyword>
<keyword evidence="7 12" id="KW-0547">Nucleotide-binding</keyword>
<feature type="short sequence motif" description="'KMSKS' region" evidence="12">
    <location>
        <begin position="265"/>
        <end position="269"/>
    </location>
</feature>
<keyword evidence="11 12" id="KW-0030">Aminoacyl-tRNA synthetase</keyword>
<keyword evidence="10 12" id="KW-0648">Protein biosynthesis</keyword>
<dbReference type="NCBIfam" id="TIGR00435">
    <property type="entry name" value="cysS"/>
    <property type="match status" value="1"/>
</dbReference>
<evidence type="ECO:0000256" key="1">
    <source>
        <dbReference type="ARBA" id="ARBA00004496"/>
    </source>
</evidence>
<dbReference type="EMBL" id="VRYY01000076">
    <property type="protein sequence ID" value="MBG3876112.1"/>
    <property type="molecule type" value="Genomic_DNA"/>
</dbReference>
<comment type="caution">
    <text evidence="14">The sequence shown here is derived from an EMBL/GenBank/DDBJ whole genome shotgun (WGS) entry which is preliminary data.</text>
</comment>
<dbReference type="PRINTS" id="PR00983">
    <property type="entry name" value="TRNASYNTHCYS"/>
</dbReference>
<sequence>MQLYNTLTRKKEHFEPAVPGKVNMYVCGITAYDLCHIGHARSAVVFDVLVRYLRHTGLDVTFARNFTDVDDKIITRANQEGLTSQEVAEKYIATFYEDMDRLNVLRADLEPRATTHIEEMIALCVRLIEQGKAYATPSGDVYFRVRAFPGYGKLSGRDVDDLRSGARVAPGEEKEDPLDFALWKAAKPGEPFWESPWGNGRPGWHIECSAMSEKHLPLPLDIHGGGQDLVFPHHENEIAQTEAALGKDFVRYWVHNGFVQVNAEKMSKSLGNFRTIRDILENYLPETLRYFLLTKHYRSPIDFTFESMDEAEKNLKRIYEALGLLHAELEREKWTSGPLPKDVTEEFEGLRQAFTDAMEDDMNTAAALGHVFTMVRLANRILDNKGQRKTEGARAFFRAVLDEASIWHAVLGVFGREPAGFLAELRACRVARKSIDPARVEELLQARINARADKDFARADAIRDEIAALGIEVRDTPSGAVWDVL</sequence>
<evidence type="ECO:0000256" key="11">
    <source>
        <dbReference type="ARBA" id="ARBA00023146"/>
    </source>
</evidence>
<dbReference type="Gene3D" id="1.20.120.1910">
    <property type="entry name" value="Cysteine-tRNA ligase, C-terminal anti-codon recognition domain"/>
    <property type="match status" value="1"/>
</dbReference>
<evidence type="ECO:0000256" key="5">
    <source>
        <dbReference type="ARBA" id="ARBA00022598"/>
    </source>
</evidence>
<evidence type="ECO:0000256" key="6">
    <source>
        <dbReference type="ARBA" id="ARBA00022723"/>
    </source>
</evidence>
<dbReference type="SUPFAM" id="SSF47323">
    <property type="entry name" value="Anticodon-binding domain of a subclass of class I aminoacyl-tRNA synthetases"/>
    <property type="match status" value="1"/>
</dbReference>
<gene>
    <name evidence="12" type="primary">cysS</name>
    <name evidence="14" type="ORF">FVW20_03485</name>
</gene>
<dbReference type="Gene3D" id="3.40.50.620">
    <property type="entry name" value="HUPs"/>
    <property type="match status" value="1"/>
</dbReference>
<feature type="domain" description="Cysteinyl-tRNA synthetase class Ia DALR" evidence="13">
    <location>
        <begin position="353"/>
        <end position="422"/>
    </location>
</feature>
<evidence type="ECO:0000256" key="9">
    <source>
        <dbReference type="ARBA" id="ARBA00022840"/>
    </source>
</evidence>
<evidence type="ECO:0000256" key="4">
    <source>
        <dbReference type="ARBA" id="ARBA00022490"/>
    </source>
</evidence>
<evidence type="ECO:0000256" key="3">
    <source>
        <dbReference type="ARBA" id="ARBA00011245"/>
    </source>
</evidence>
<accession>A0ABS0J119</accession>
<feature type="binding site" evidence="12">
    <location>
        <position position="27"/>
    </location>
    <ligand>
        <name>Zn(2+)</name>
        <dbReference type="ChEBI" id="CHEBI:29105"/>
    </ligand>
</feature>
<dbReference type="InterPro" id="IPR024909">
    <property type="entry name" value="Cys-tRNA/MSH_ligase"/>
</dbReference>
<dbReference type="HAMAP" id="MF_00041">
    <property type="entry name" value="Cys_tRNA_synth"/>
    <property type="match status" value="1"/>
</dbReference>
<reference evidence="14 15" key="1">
    <citation type="submission" date="2019-08" db="EMBL/GenBank/DDBJ databases">
        <authorList>
            <person name="Luo N."/>
        </authorList>
    </citation>
    <scope>NUCLEOTIDE SEQUENCE [LARGE SCALE GENOMIC DNA]</scope>
    <source>
        <strain evidence="14 15">NCIMB 9442</strain>
    </source>
</reference>
<dbReference type="SMART" id="SM00840">
    <property type="entry name" value="DALR_2"/>
    <property type="match status" value="1"/>
</dbReference>
<dbReference type="PANTHER" id="PTHR10890">
    <property type="entry name" value="CYSTEINYL-TRNA SYNTHETASE"/>
    <property type="match status" value="1"/>
</dbReference>
<proteinExistence type="inferred from homology"/>
<dbReference type="CDD" id="cd00672">
    <property type="entry name" value="CysRS_core"/>
    <property type="match status" value="1"/>
</dbReference>
<evidence type="ECO:0000256" key="7">
    <source>
        <dbReference type="ARBA" id="ARBA00022741"/>
    </source>
</evidence>
<comment type="subunit">
    <text evidence="3 12">Monomer.</text>
</comment>
<comment type="catalytic activity">
    <reaction evidence="12">
        <text>tRNA(Cys) + L-cysteine + ATP = L-cysteinyl-tRNA(Cys) + AMP + diphosphate</text>
        <dbReference type="Rhea" id="RHEA:17773"/>
        <dbReference type="Rhea" id="RHEA-COMP:9661"/>
        <dbReference type="Rhea" id="RHEA-COMP:9679"/>
        <dbReference type="ChEBI" id="CHEBI:30616"/>
        <dbReference type="ChEBI" id="CHEBI:33019"/>
        <dbReference type="ChEBI" id="CHEBI:35235"/>
        <dbReference type="ChEBI" id="CHEBI:78442"/>
        <dbReference type="ChEBI" id="CHEBI:78517"/>
        <dbReference type="ChEBI" id="CHEBI:456215"/>
        <dbReference type="EC" id="6.1.1.16"/>
    </reaction>
</comment>
<dbReference type="InterPro" id="IPR056411">
    <property type="entry name" value="CysS_C"/>
</dbReference>
<feature type="binding site" evidence="12">
    <location>
        <position position="237"/>
    </location>
    <ligand>
        <name>Zn(2+)</name>
        <dbReference type="ChEBI" id="CHEBI:29105"/>
    </ligand>
</feature>
<dbReference type="InterPro" id="IPR015273">
    <property type="entry name" value="Cys-tRNA-synt_Ia_DALR"/>
</dbReference>
<comment type="similarity">
    <text evidence="2 12">Belongs to the class-I aminoacyl-tRNA synthetase family.</text>
</comment>
<comment type="subcellular location">
    <subcellularLocation>
        <location evidence="1 12">Cytoplasm</location>
    </subcellularLocation>
</comment>
<feature type="short sequence motif" description="'HIGH' region" evidence="12">
    <location>
        <begin position="29"/>
        <end position="39"/>
    </location>
</feature>
<dbReference type="RefSeq" id="WP_196608316.1">
    <property type="nucleotide sequence ID" value="NZ_VRYY01000076.1"/>
</dbReference>
<evidence type="ECO:0000256" key="8">
    <source>
        <dbReference type="ARBA" id="ARBA00022833"/>
    </source>
</evidence>
<dbReference type="InterPro" id="IPR032678">
    <property type="entry name" value="tRNA-synt_1_cat_dom"/>
</dbReference>
<feature type="binding site" evidence="12">
    <location>
        <position position="268"/>
    </location>
    <ligand>
        <name>ATP</name>
        <dbReference type="ChEBI" id="CHEBI:30616"/>
    </ligand>
</feature>
<dbReference type="InterPro" id="IPR014729">
    <property type="entry name" value="Rossmann-like_a/b/a_fold"/>
</dbReference>
<feature type="binding site" evidence="12">
    <location>
        <position position="233"/>
    </location>
    <ligand>
        <name>Zn(2+)</name>
        <dbReference type="ChEBI" id="CHEBI:29105"/>
    </ligand>
</feature>
<dbReference type="Pfam" id="PF09190">
    <property type="entry name" value="DALR_2"/>
    <property type="match status" value="1"/>
</dbReference>
<dbReference type="InterPro" id="IPR015803">
    <property type="entry name" value="Cys-tRNA-ligase"/>
</dbReference>
<keyword evidence="6 12" id="KW-0479">Metal-binding</keyword>
<dbReference type="Proteomes" id="UP001194469">
    <property type="component" value="Unassembled WGS sequence"/>
</dbReference>
<dbReference type="PANTHER" id="PTHR10890:SF3">
    <property type="entry name" value="CYSTEINE--TRNA LIGASE, CYTOPLASMIC"/>
    <property type="match status" value="1"/>
</dbReference>
<keyword evidence="4 12" id="KW-0963">Cytoplasm</keyword>
<organism evidence="14 15">
    <name type="scientific">Nitratidesulfovibrio oxamicus</name>
    <dbReference type="NCBI Taxonomy" id="32016"/>
    <lineage>
        <taxon>Bacteria</taxon>
        <taxon>Pseudomonadati</taxon>
        <taxon>Thermodesulfobacteriota</taxon>
        <taxon>Desulfovibrionia</taxon>
        <taxon>Desulfovibrionales</taxon>
        <taxon>Desulfovibrionaceae</taxon>
        <taxon>Nitratidesulfovibrio</taxon>
    </lineage>
</organism>
<evidence type="ECO:0000313" key="14">
    <source>
        <dbReference type="EMBL" id="MBG3876112.1"/>
    </source>
</evidence>
<keyword evidence="9 12" id="KW-0067">ATP-binding</keyword>